<reference evidence="1" key="1">
    <citation type="journal article" date="2021" name="Proc. Natl. Acad. Sci. U.S.A.">
        <title>A Catalog of Tens of Thousands of Viruses from Human Metagenomes Reveals Hidden Associations with Chronic Diseases.</title>
        <authorList>
            <person name="Tisza M.J."/>
            <person name="Buck C.B."/>
        </authorList>
    </citation>
    <scope>NUCLEOTIDE SEQUENCE</scope>
    <source>
        <strain evidence="1">CtlSr7</strain>
    </source>
</reference>
<organism evidence="1">
    <name type="scientific">Podoviridae sp. ctlSr7</name>
    <dbReference type="NCBI Taxonomy" id="2826573"/>
    <lineage>
        <taxon>Viruses</taxon>
        <taxon>Duplodnaviria</taxon>
        <taxon>Heunggongvirae</taxon>
        <taxon>Uroviricota</taxon>
        <taxon>Caudoviricetes</taxon>
    </lineage>
</organism>
<evidence type="ECO:0000313" key="1">
    <source>
        <dbReference type="EMBL" id="DAD87104.1"/>
    </source>
</evidence>
<sequence length="324" mass="35603">MNVRDYFLFGNPNTNITTDSNLTPDMKEYYDKNLIRLTGPQLIHDQFAQKRPIPKNGGKVIKFRQYKPFPKALTPLTEGVTPDGRKLQMTEVSATIKQYGDYVTLSDMLLLTALDNNLLESQQLLSDQAGRTLDTVTREVMHSGTNVLYAGGKSARAALTKDDKLTVDTVKRAARILKNANAPKIDKYYVAIINPDTSYDLQSDEAWIDASKYAGSTQIFEGEVGKIAGVRFIESTEAKIFNEKSTSGARIYGTLFLGANAYGTTEIEGGGLEMIVKQKGSAGTADPLNQRATAGWKAAKTAELLVSPYIVRCEHCVTLESDPN</sequence>
<dbReference type="Pfam" id="PF13252">
    <property type="entry name" value="Phage_capsid_3"/>
    <property type="match status" value="1"/>
</dbReference>
<protein>
    <submittedName>
        <fullName evidence="1">Major capsid protein</fullName>
    </submittedName>
</protein>
<accession>A0A8S5MY26</accession>
<proteinExistence type="predicted"/>
<name>A0A8S5MY26_9CAUD</name>
<dbReference type="EMBL" id="BK015014">
    <property type="protein sequence ID" value="DAD87104.1"/>
    <property type="molecule type" value="Genomic_DNA"/>
</dbReference>
<dbReference type="InterPro" id="IPR025267">
    <property type="entry name" value="ORF017-like"/>
</dbReference>
<dbReference type="NCBIfam" id="TIGR04387">
    <property type="entry name" value="capsid_maj_N4"/>
    <property type="match status" value="1"/>
</dbReference>